<reference evidence="2" key="2">
    <citation type="submission" date="2021-04" db="EMBL/GenBank/DDBJ databases">
        <title>Taxonomy of Flavobacteriaceae bacterium ZY171143.</title>
        <authorList>
            <person name="Li F."/>
        </authorList>
    </citation>
    <scope>NUCLEOTIDE SEQUENCE [LARGE SCALE GENOMIC DNA]</scope>
    <source>
        <strain evidence="2">ZY171143</strain>
    </source>
</reference>
<dbReference type="InterPro" id="IPR025563">
    <property type="entry name" value="DUF4286"/>
</dbReference>
<evidence type="ECO:0000313" key="2">
    <source>
        <dbReference type="Proteomes" id="UP000672011"/>
    </source>
</evidence>
<protein>
    <submittedName>
        <fullName evidence="1">DUF4286 family protein</fullName>
    </submittedName>
</protein>
<name>A0ABX7XCD1_9FLAO</name>
<proteinExistence type="predicted"/>
<dbReference type="RefSeq" id="WP_230476189.1">
    <property type="nucleotide sequence ID" value="NZ_CP072842.1"/>
</dbReference>
<gene>
    <name evidence="1" type="ORF">J9309_12360</name>
</gene>
<dbReference type="EMBL" id="CP072842">
    <property type="protein sequence ID" value="QTV05545.1"/>
    <property type="molecule type" value="Genomic_DNA"/>
</dbReference>
<keyword evidence="2" id="KW-1185">Reference proteome</keyword>
<evidence type="ECO:0000313" key="1">
    <source>
        <dbReference type="EMBL" id="QTV05545.1"/>
    </source>
</evidence>
<sequence length="105" mass="12264">MILYNTTFVVEDSVHDEWLPWFKETHINDYLNTKCFLGARLGQITSHAEPGFQTYSIQFFVNDDLTLDQFKNNFLSDIQQKSLEKFATKVLSFSTEMDHLGDFSL</sequence>
<reference evidence="1 2" key="1">
    <citation type="journal article" date="2021" name="Int. J. Syst. Evol. Microbiol.">
        <title>Faecalibacter bovis sp. nov., isolated from cow faeces.</title>
        <authorList>
            <person name="Li F."/>
            <person name="Zhao W."/>
            <person name="Hong Q."/>
            <person name="Shao Q."/>
            <person name="Song J."/>
            <person name="Yang S."/>
        </authorList>
    </citation>
    <scope>NUCLEOTIDE SEQUENCE [LARGE SCALE GENOMIC DNA]</scope>
    <source>
        <strain evidence="1 2">ZY171143</strain>
    </source>
</reference>
<dbReference type="Proteomes" id="UP000672011">
    <property type="component" value="Chromosome"/>
</dbReference>
<accession>A0ABX7XCD1</accession>
<organism evidence="1 2">
    <name type="scientific">Faecalibacter bovis</name>
    <dbReference type="NCBI Taxonomy" id="2898187"/>
    <lineage>
        <taxon>Bacteria</taxon>
        <taxon>Pseudomonadati</taxon>
        <taxon>Bacteroidota</taxon>
        <taxon>Flavobacteriia</taxon>
        <taxon>Flavobacteriales</taxon>
        <taxon>Weeksellaceae</taxon>
        <taxon>Faecalibacter</taxon>
    </lineage>
</organism>
<dbReference type="Pfam" id="PF14114">
    <property type="entry name" value="DUF4286"/>
    <property type="match status" value="1"/>
</dbReference>